<dbReference type="GO" id="GO:0032259">
    <property type="term" value="P:methylation"/>
    <property type="evidence" value="ECO:0007669"/>
    <property type="project" value="UniProtKB-KW"/>
</dbReference>
<evidence type="ECO:0000259" key="11">
    <source>
        <dbReference type="Pfam" id="PF01266"/>
    </source>
</evidence>
<dbReference type="InterPro" id="IPR036188">
    <property type="entry name" value="FAD/NAD-bd_sf"/>
</dbReference>
<evidence type="ECO:0000256" key="1">
    <source>
        <dbReference type="ARBA" id="ARBA00022490"/>
    </source>
</evidence>
<dbReference type="GO" id="GO:0002097">
    <property type="term" value="P:tRNA wobble base modification"/>
    <property type="evidence" value="ECO:0007669"/>
    <property type="project" value="UniProtKB-UniRule"/>
</dbReference>
<dbReference type="RefSeq" id="WP_058473343.1">
    <property type="nucleotide sequence ID" value="NZ_CAAAIL010000005.1"/>
</dbReference>
<name>A0A378KSH8_9GAMM</name>
<evidence type="ECO:0000313" key="15">
    <source>
        <dbReference type="Proteomes" id="UP000054639"/>
    </source>
</evidence>
<dbReference type="EMBL" id="LNYR01000012">
    <property type="protein sequence ID" value="KTD50930.1"/>
    <property type="molecule type" value="Genomic_DNA"/>
</dbReference>
<dbReference type="EC" id="2.1.1.61" evidence="10"/>
<evidence type="ECO:0000313" key="13">
    <source>
        <dbReference type="EMBL" id="KTD50930.1"/>
    </source>
</evidence>
<comment type="similarity">
    <text evidence="10">In the N-terminal section; belongs to the methyltransferase superfamily. tRNA (mnm(5)s(2)U34)-methyltransferase family.</text>
</comment>
<dbReference type="SUPFAM" id="SSF51905">
    <property type="entry name" value="FAD/NAD(P)-binding domain"/>
    <property type="match status" value="1"/>
</dbReference>
<dbReference type="Pfam" id="PF05430">
    <property type="entry name" value="Methyltransf_30"/>
    <property type="match status" value="1"/>
</dbReference>
<dbReference type="InterPro" id="IPR008471">
    <property type="entry name" value="MnmC-like_methylTransf"/>
</dbReference>
<sequence>MSSPFVPIKTADLEWINDLPCSKHFNDVYNSAESGIKQSRYVFVDGNNLINRWSELPQNIYSLFNIGETGFGTGLNFLLTLKLWEEYAPNSAHLHYFSCEKHPLQLTDIEDCLTLWPELSIQTNQLLEQYPVLTQGYHYLSFCNGRVKLTLMLGDALECFEQLLVCGDSQLEPKLRSKYINAWYLDGFSPSKNEEMWSYSLFSILAMLSQEDSTFATYTAAGVVKAALSKAGFTIEKKKGFGPKRHMLTGTYKKSQPYRIKHRQTPWHTGIPFKSSNKSVHIVGGGLAGCFIAHCLANRGWMVTLFEEKTTVGAAASANHQAVLFPKLSAYKSPLTQLMLSSFLYASRVYNDLIKHHPELGCLSGSLLLAYNQKEQHAQQNLKNWLHYYPELGELVDPDKASELSGLNISQSGLFIPHSGWINSPRLCQILVDRKEILLNENTPVDSFHFDGSSWIVNNKSADALILCTGNKINSFSELKDLPIKHIRGQMSSIRSTPDSSKLKIPLCGEGHVLPAINGMHYFGASYNLGDFSEHTFTEDDISNLNKLVKISSPDLWSKEIIDHWAAVRASTPDYLPAVGPVAKESEFIELFSGLESNSKRWIAQPGPYIPGLFVCAGFGSRGLTTIPLCSEWLSSLINNEISCLPRSLIHAIAPSRFLRKNITRGMY</sequence>
<feature type="region of interest" description="tRNA (mnm(5)s(2)U34)-methyltransferase" evidence="10">
    <location>
        <begin position="1"/>
        <end position="253"/>
    </location>
</feature>
<protein>
    <recommendedName>
        <fullName evidence="10">tRNA 5-methylaminomethyl-2-thiouridine biosynthesis bifunctional protein MnmC</fullName>
        <shortName evidence="10">tRNA mnm(5)s(2)U biosynthesis bifunctional protein</shortName>
    </recommendedName>
    <domain>
        <recommendedName>
            <fullName evidence="10">tRNA (mnm(5)s(2)U34)-methyltransferase</fullName>
            <ecNumber evidence="10">2.1.1.61</ecNumber>
        </recommendedName>
    </domain>
    <domain>
        <recommendedName>
            <fullName evidence="10">FAD-dependent cmnm(5)s(2)U34 oxidoreductase</fullName>
            <ecNumber evidence="10">1.5.-.-</ecNumber>
        </recommendedName>
    </domain>
</protein>
<dbReference type="InterPro" id="IPR006076">
    <property type="entry name" value="FAD-dep_OxRdtase"/>
</dbReference>
<dbReference type="GO" id="GO:0050660">
    <property type="term" value="F:flavin adenine dinucleotide binding"/>
    <property type="evidence" value="ECO:0007669"/>
    <property type="project" value="UniProtKB-UniRule"/>
</dbReference>
<evidence type="ECO:0000256" key="6">
    <source>
        <dbReference type="ARBA" id="ARBA00022694"/>
    </source>
</evidence>
<keyword evidence="15" id="KW-1185">Reference proteome</keyword>
<dbReference type="Gene3D" id="3.40.50.150">
    <property type="entry name" value="Vaccinia Virus protein VP39"/>
    <property type="match status" value="1"/>
</dbReference>
<evidence type="ECO:0000256" key="9">
    <source>
        <dbReference type="ARBA" id="ARBA00023268"/>
    </source>
</evidence>
<dbReference type="NCBIfam" id="TIGR03197">
    <property type="entry name" value="MnmC_Cterm"/>
    <property type="match status" value="1"/>
</dbReference>
<dbReference type="Proteomes" id="UP000254230">
    <property type="component" value="Unassembled WGS sequence"/>
</dbReference>
<evidence type="ECO:0000313" key="14">
    <source>
        <dbReference type="EMBL" id="STY17824.1"/>
    </source>
</evidence>
<reference evidence="14 16" key="2">
    <citation type="submission" date="2018-06" db="EMBL/GenBank/DDBJ databases">
        <authorList>
            <consortium name="Pathogen Informatics"/>
            <person name="Doyle S."/>
        </authorList>
    </citation>
    <scope>NUCLEOTIDE SEQUENCE [LARGE SCALE GENOMIC DNA]</scope>
    <source>
        <strain evidence="14 16">NCTC12376</strain>
    </source>
</reference>
<dbReference type="EMBL" id="UGOW01000001">
    <property type="protein sequence ID" value="STY17824.1"/>
    <property type="molecule type" value="Genomic_DNA"/>
</dbReference>
<dbReference type="Gene3D" id="3.50.50.60">
    <property type="entry name" value="FAD/NAD(P)-binding domain"/>
    <property type="match status" value="1"/>
</dbReference>
<gene>
    <name evidence="10 14" type="primary">mnmC</name>
    <name evidence="13" type="ORF">Lqua_1157</name>
    <name evidence="14" type="ORF">NCTC12376_01639</name>
</gene>
<dbReference type="InterPro" id="IPR023032">
    <property type="entry name" value="tRNA_MAMT_biosynth_bifunc_MnmC"/>
</dbReference>
<comment type="subcellular location">
    <subcellularLocation>
        <location evidence="10">Cytoplasm</location>
    </subcellularLocation>
</comment>
<keyword evidence="4 10" id="KW-0808">Transferase</keyword>
<evidence type="ECO:0000259" key="12">
    <source>
        <dbReference type="Pfam" id="PF05430"/>
    </source>
</evidence>
<dbReference type="Pfam" id="PF01266">
    <property type="entry name" value="DAO"/>
    <property type="match status" value="1"/>
</dbReference>
<evidence type="ECO:0000256" key="2">
    <source>
        <dbReference type="ARBA" id="ARBA00022603"/>
    </source>
</evidence>
<comment type="similarity">
    <text evidence="10">In the C-terminal section; belongs to the DAO family.</text>
</comment>
<comment type="function">
    <text evidence="10">Catalyzes the last two steps in the biosynthesis of 5-methylaminomethyl-2-thiouridine (mnm(5)s(2)U) at the wobble position (U34) in tRNA. Catalyzes the FAD-dependent demodification of cmnm(5)s(2)U34 to nm(5)s(2)U34, followed by the transfer of a methyl group from S-adenosyl-L-methionine to nm(5)s(2)U34, to form mnm(5)s(2)U34.</text>
</comment>
<dbReference type="PANTHER" id="PTHR13847:SF283">
    <property type="entry name" value="TRNA 5-METHYLAMINOMETHYL-2-THIOURIDINE BIOSYNTHESIS BIFUNCTIONAL PROTEIN MNMC"/>
    <property type="match status" value="1"/>
</dbReference>
<keyword evidence="8 10" id="KW-0560">Oxidoreductase</keyword>
<organism evidence="14 16">
    <name type="scientific">Legionella quateirensis</name>
    <dbReference type="NCBI Taxonomy" id="45072"/>
    <lineage>
        <taxon>Bacteria</taxon>
        <taxon>Pseudomonadati</taxon>
        <taxon>Pseudomonadota</taxon>
        <taxon>Gammaproteobacteria</taxon>
        <taxon>Legionellales</taxon>
        <taxon>Legionellaceae</taxon>
        <taxon>Legionella</taxon>
    </lineage>
</organism>
<dbReference type="NCBIfam" id="NF033855">
    <property type="entry name" value="tRNA_MNMC2"/>
    <property type="match status" value="1"/>
</dbReference>
<dbReference type="GO" id="GO:0005737">
    <property type="term" value="C:cytoplasm"/>
    <property type="evidence" value="ECO:0007669"/>
    <property type="project" value="UniProtKB-SubCell"/>
</dbReference>
<dbReference type="STRING" id="45072.Lqua_1157"/>
<dbReference type="NCBIfam" id="NF002481">
    <property type="entry name" value="PRK01747.1-2"/>
    <property type="match status" value="1"/>
</dbReference>
<keyword evidence="5 10" id="KW-0949">S-adenosyl-L-methionine</keyword>
<comment type="catalytic activity">
    <reaction evidence="10">
        <text>5-aminomethyl-2-thiouridine(34) in tRNA + S-adenosyl-L-methionine = 5-methylaminomethyl-2-thiouridine(34) in tRNA + S-adenosyl-L-homocysteine + H(+)</text>
        <dbReference type="Rhea" id="RHEA:19569"/>
        <dbReference type="Rhea" id="RHEA-COMP:10195"/>
        <dbReference type="Rhea" id="RHEA-COMP:10197"/>
        <dbReference type="ChEBI" id="CHEBI:15378"/>
        <dbReference type="ChEBI" id="CHEBI:57856"/>
        <dbReference type="ChEBI" id="CHEBI:59789"/>
        <dbReference type="ChEBI" id="CHEBI:74454"/>
        <dbReference type="ChEBI" id="CHEBI:74455"/>
        <dbReference type="EC" id="2.1.1.61"/>
    </reaction>
</comment>
<keyword evidence="3 10" id="KW-0285">Flavoprotein</keyword>
<evidence type="ECO:0000256" key="8">
    <source>
        <dbReference type="ARBA" id="ARBA00023002"/>
    </source>
</evidence>
<feature type="domain" description="MnmC-like methyltransferase" evidence="12">
    <location>
        <begin position="121"/>
        <end position="252"/>
    </location>
</feature>
<dbReference type="EC" id="1.5.-.-" evidence="10"/>
<evidence type="ECO:0000256" key="7">
    <source>
        <dbReference type="ARBA" id="ARBA00022827"/>
    </source>
</evidence>
<dbReference type="InterPro" id="IPR047785">
    <property type="entry name" value="tRNA_MNMC2"/>
</dbReference>
<dbReference type="InterPro" id="IPR017610">
    <property type="entry name" value="tRNA_S-uridine_synth_MnmC_C"/>
</dbReference>
<dbReference type="GO" id="GO:0004808">
    <property type="term" value="F:tRNA (5-methylaminomethyl-2-thiouridylate)(34)-methyltransferase activity"/>
    <property type="evidence" value="ECO:0007669"/>
    <property type="project" value="UniProtKB-EC"/>
</dbReference>
<accession>A0A378KSH8</accession>
<dbReference type="GO" id="GO:0016645">
    <property type="term" value="F:oxidoreductase activity, acting on the CH-NH group of donors"/>
    <property type="evidence" value="ECO:0007669"/>
    <property type="project" value="InterPro"/>
</dbReference>
<keyword evidence="6 10" id="KW-0819">tRNA processing</keyword>
<dbReference type="Proteomes" id="UP000054639">
    <property type="component" value="Unassembled WGS sequence"/>
</dbReference>
<dbReference type="InterPro" id="IPR029063">
    <property type="entry name" value="SAM-dependent_MTases_sf"/>
</dbReference>
<keyword evidence="2 10" id="KW-0489">Methyltransferase</keyword>
<evidence type="ECO:0000256" key="4">
    <source>
        <dbReference type="ARBA" id="ARBA00022679"/>
    </source>
</evidence>
<keyword evidence="9 10" id="KW-0511">Multifunctional enzyme</keyword>
<proteinExistence type="inferred from homology"/>
<dbReference type="AlphaFoldDB" id="A0A378KSH8"/>
<dbReference type="Gene3D" id="3.30.9.10">
    <property type="entry name" value="D-Amino Acid Oxidase, subunit A, domain 2"/>
    <property type="match status" value="1"/>
</dbReference>
<dbReference type="PANTHER" id="PTHR13847">
    <property type="entry name" value="SARCOSINE DEHYDROGENASE-RELATED"/>
    <property type="match status" value="1"/>
</dbReference>
<reference evidence="13 15" key="1">
    <citation type="submission" date="2015-11" db="EMBL/GenBank/DDBJ databases">
        <title>Genomic analysis of 38 Legionella species identifies large and diverse effector repertoires.</title>
        <authorList>
            <person name="Burstein D."/>
            <person name="Amaro F."/>
            <person name="Zusman T."/>
            <person name="Lifshitz Z."/>
            <person name="Cohen O."/>
            <person name="Gilbert J.A."/>
            <person name="Pupko T."/>
            <person name="Shuman H.A."/>
            <person name="Segal G."/>
        </authorList>
    </citation>
    <scope>NUCLEOTIDE SEQUENCE [LARGE SCALE GENOMIC DNA]</scope>
    <source>
        <strain evidence="13 15">ATCC 49507</strain>
    </source>
</reference>
<keyword evidence="1 10" id="KW-0963">Cytoplasm</keyword>
<evidence type="ECO:0000256" key="5">
    <source>
        <dbReference type="ARBA" id="ARBA00022691"/>
    </source>
</evidence>
<evidence type="ECO:0000256" key="3">
    <source>
        <dbReference type="ARBA" id="ARBA00022630"/>
    </source>
</evidence>
<evidence type="ECO:0000313" key="16">
    <source>
        <dbReference type="Proteomes" id="UP000254230"/>
    </source>
</evidence>
<feature type="region of interest" description="FAD-dependent cmnm(5)s(2)U34 oxidoreductase" evidence="10">
    <location>
        <begin position="283"/>
        <end position="668"/>
    </location>
</feature>
<keyword evidence="7 10" id="KW-0274">FAD</keyword>
<comment type="cofactor">
    <cofactor evidence="10">
        <name>FAD</name>
        <dbReference type="ChEBI" id="CHEBI:57692"/>
    </cofactor>
</comment>
<feature type="domain" description="FAD dependent oxidoreductase" evidence="11">
    <location>
        <begin position="280"/>
        <end position="636"/>
    </location>
</feature>
<evidence type="ECO:0000256" key="10">
    <source>
        <dbReference type="HAMAP-Rule" id="MF_01102"/>
    </source>
</evidence>
<dbReference type="HAMAP" id="MF_01102">
    <property type="entry name" value="MnmC"/>
    <property type="match status" value="1"/>
</dbReference>
<dbReference type="OrthoDB" id="9786494at2"/>